<keyword evidence="3" id="KW-0378">Hydrolase</keyword>
<comment type="caution">
    <text evidence="5">The sequence shown here is derived from an EMBL/GenBank/DDBJ whole genome shotgun (WGS) entry which is preliminary data.</text>
</comment>
<dbReference type="InterPro" id="IPR013517">
    <property type="entry name" value="FG-GAP"/>
</dbReference>
<sequence length="653" mass="64881">MSSLNLSDLNGSNGFVINGIDFDDQSGFSVSSAGDINGDGFDDLLIGAFGGDPNGVSNAGESYVIFGKSGGFSSSLNLSDLNGSNGFVINGIDNIDFSGVSVSSAGDVNGDGFDDLLIGASGGDPNGQFNAGESYVVFSKSGGFSSSLNLSDLNGSNGFVINGIDSDDRSGRSVSSAGDVNGDGFDDLLIGAFGGDPNGQSSAGESYVVFGKSGGFSSSLNLSDLNGSNGFVINGIDSDDQSGRSVSSAGDVNGDGFDDFLIGANRADPNGQINAGESYVVFGKSGGFSSSLNLADLNGSNGFVINGIDGSDASGRSVSSAGDINGDGFDDLLIGAYFADPNGVGNAGESYVVFGKSGGFSSSLNLSDLNGSNGFVINGIDNSDFSGFSVSSAGDVNGDGFDDLLIGAVFADPNGVSNAGESYVVFGKSGGFSSSLNLSDLNGSNGFVINGIDSNDYSGLSVSSAGDVNGDGFDDLLIGAYRADPNGVSNAGESYVVFGSADIGASDIDNSAPVLDLNGAQLFNGFVINGIDSRDVSGYSVSSAGDVNGDGFDDLLIGAFFADPNGVSDAGESYVVFGKSGGFSSSLNLSDLNGSNGFVINGIDSDDRSGFSVSSAGDVNGDGFDDLLIGAFGGDPNGQSSAGESYVVFGKSG</sequence>
<evidence type="ECO:0000256" key="1">
    <source>
        <dbReference type="ARBA" id="ARBA00022729"/>
    </source>
</evidence>
<dbReference type="EMBL" id="JADEVV010000100">
    <property type="protein sequence ID" value="MBE9255799.1"/>
    <property type="molecule type" value="Genomic_DNA"/>
</dbReference>
<proteinExistence type="predicted"/>
<keyword evidence="6" id="KW-1185">Reference proteome</keyword>
<dbReference type="PANTHER" id="PTHR23221">
    <property type="entry name" value="GLYCOSYLPHOSPHATIDYLINOSITOL PHOSPHOLIPASE D"/>
    <property type="match status" value="1"/>
</dbReference>
<dbReference type="SMART" id="SM00191">
    <property type="entry name" value="Int_alpha"/>
    <property type="match status" value="9"/>
</dbReference>
<dbReference type="Pfam" id="PF01839">
    <property type="entry name" value="FG-GAP"/>
    <property type="match status" value="9"/>
</dbReference>
<keyword evidence="1" id="KW-0732">Signal</keyword>
<evidence type="ECO:0000256" key="2">
    <source>
        <dbReference type="ARBA" id="ARBA00022737"/>
    </source>
</evidence>
<dbReference type="RefSeq" id="WP_194021396.1">
    <property type="nucleotide sequence ID" value="NZ_JADEVV010000100.1"/>
</dbReference>
<gene>
    <name evidence="5" type="ORF">IQ217_18605</name>
</gene>
<evidence type="ECO:0000256" key="3">
    <source>
        <dbReference type="ARBA" id="ARBA00022801"/>
    </source>
</evidence>
<evidence type="ECO:0000313" key="6">
    <source>
        <dbReference type="Proteomes" id="UP000658720"/>
    </source>
</evidence>
<keyword evidence="2" id="KW-0677">Repeat</keyword>
<evidence type="ECO:0000256" key="4">
    <source>
        <dbReference type="ARBA" id="ARBA00023180"/>
    </source>
</evidence>
<feature type="non-terminal residue" evidence="5">
    <location>
        <position position="653"/>
    </location>
</feature>
<dbReference type="Proteomes" id="UP000658720">
    <property type="component" value="Unassembled WGS sequence"/>
</dbReference>
<organism evidence="5 6">
    <name type="scientific">Synechocystis salina LEGE 00031</name>
    <dbReference type="NCBI Taxonomy" id="1828736"/>
    <lineage>
        <taxon>Bacteria</taxon>
        <taxon>Bacillati</taxon>
        <taxon>Cyanobacteriota</taxon>
        <taxon>Cyanophyceae</taxon>
        <taxon>Synechococcales</taxon>
        <taxon>Merismopediaceae</taxon>
        <taxon>Synechocystis</taxon>
    </lineage>
</organism>
<dbReference type="InterPro" id="IPR013519">
    <property type="entry name" value="Int_alpha_beta-p"/>
</dbReference>
<dbReference type="InterPro" id="IPR028994">
    <property type="entry name" value="Integrin_alpha_N"/>
</dbReference>
<keyword evidence="4" id="KW-0325">Glycoprotein</keyword>
<evidence type="ECO:0000313" key="5">
    <source>
        <dbReference type="EMBL" id="MBE9255799.1"/>
    </source>
</evidence>
<dbReference type="PROSITE" id="PS51470">
    <property type="entry name" value="FG_GAP"/>
    <property type="match status" value="8"/>
</dbReference>
<protein>
    <submittedName>
        <fullName evidence="5">FG-GAP repeat protein</fullName>
    </submittedName>
</protein>
<dbReference type="PANTHER" id="PTHR23221:SF7">
    <property type="entry name" value="PHOSPHATIDYLINOSITOL-GLYCAN-SPECIFIC PHOSPHOLIPASE D"/>
    <property type="match status" value="1"/>
</dbReference>
<accession>A0ABR9VWQ8</accession>
<dbReference type="SUPFAM" id="SSF69318">
    <property type="entry name" value="Integrin alpha N-terminal domain"/>
    <property type="match status" value="2"/>
</dbReference>
<name>A0ABR9VWQ8_9SYNC</name>
<reference evidence="5 6" key="1">
    <citation type="submission" date="2020-10" db="EMBL/GenBank/DDBJ databases">
        <authorList>
            <person name="Castelo-Branco R."/>
            <person name="Eusebio N."/>
            <person name="Adriana R."/>
            <person name="Vieira A."/>
            <person name="Brugerolle De Fraissinette N."/>
            <person name="Rezende De Castro R."/>
            <person name="Schneider M.P."/>
            <person name="Vasconcelos V."/>
            <person name="Leao P.N."/>
        </authorList>
    </citation>
    <scope>NUCLEOTIDE SEQUENCE [LARGE SCALE GENOMIC DNA]</scope>
    <source>
        <strain evidence="5 6">LEGE 00031</strain>
    </source>
</reference>
<dbReference type="Gene3D" id="2.130.10.130">
    <property type="entry name" value="Integrin alpha, N-terminal"/>
    <property type="match status" value="6"/>
</dbReference>